<dbReference type="EMBL" id="KI966418">
    <property type="protein sequence ID" value="EWC46421.1"/>
    <property type="molecule type" value="Genomic_DNA"/>
</dbReference>
<sequence length="360" mass="41491">MTSLLFGSSDKRRDNLQPHDDDSDDSNSSTPSLAVLPISHDFLQRVFNSPDPPARTIASYLDVDDILSIRNTCRTHRSNIRHDGNWAWMLRRLSMPPRQAPYLDLTSRPNRLNLGVSPRARESYRPGRQIVVVDVSIGDRDVLNLNVVLSNLQAWGCLSSLILDGTPIDSGDVGHLLRNLQTVNTLSLQHCWNINLQLLYKLFKKTPKEHLDEVNFYNHITQQQTPSKCPAEQIRKLRIWDTDGLQVLMDEESEDGHRFVSQISVQFFMRNFDVDLKKCANNHFLFMVCIREAVKCHDCHAYSWVEICPKCQLQSSCEICAQYYHLCRQCTLASTTTNRFLSPDQSRQVRMLNPKPPRWK</sequence>
<evidence type="ECO:0000256" key="1">
    <source>
        <dbReference type="SAM" id="MobiDB-lite"/>
    </source>
</evidence>
<feature type="compositionally biased region" description="Basic and acidic residues" evidence="1">
    <location>
        <begin position="9"/>
        <end position="20"/>
    </location>
</feature>
<protein>
    <recommendedName>
        <fullName evidence="4">F-box domain-containing protein</fullName>
    </recommendedName>
</protein>
<feature type="region of interest" description="Disordered" evidence="1">
    <location>
        <begin position="1"/>
        <end position="31"/>
    </location>
</feature>
<keyword evidence="3" id="KW-1185">Reference proteome</keyword>
<evidence type="ECO:0000313" key="2">
    <source>
        <dbReference type="EMBL" id="EWC46421.1"/>
    </source>
</evidence>
<dbReference type="OrthoDB" id="5390831at2759"/>
<evidence type="ECO:0000313" key="3">
    <source>
        <dbReference type="Proteomes" id="UP000024837"/>
    </source>
</evidence>
<proteinExistence type="predicted"/>
<organism evidence="2 3">
    <name type="scientific">Drechslerella stenobrocha 248</name>
    <dbReference type="NCBI Taxonomy" id="1043628"/>
    <lineage>
        <taxon>Eukaryota</taxon>
        <taxon>Fungi</taxon>
        <taxon>Dikarya</taxon>
        <taxon>Ascomycota</taxon>
        <taxon>Pezizomycotina</taxon>
        <taxon>Orbiliomycetes</taxon>
        <taxon>Orbiliales</taxon>
        <taxon>Orbiliaceae</taxon>
        <taxon>Drechslerella</taxon>
    </lineage>
</organism>
<dbReference type="HOGENOM" id="CLU_747987_0_0_1"/>
<evidence type="ECO:0008006" key="4">
    <source>
        <dbReference type="Google" id="ProtNLM"/>
    </source>
</evidence>
<dbReference type="AlphaFoldDB" id="W7HQH7"/>
<name>W7HQH7_9PEZI</name>
<accession>W7HQH7</accession>
<gene>
    <name evidence="2" type="ORF">DRE_04364</name>
</gene>
<dbReference type="Proteomes" id="UP000024837">
    <property type="component" value="Unassembled WGS sequence"/>
</dbReference>
<reference evidence="2 3" key="1">
    <citation type="submission" date="2013-05" db="EMBL/GenBank/DDBJ databases">
        <title>Drechslerella stenobrocha genome reveals carnivorous origination and mechanical trapping mechanism of predatory fungi.</title>
        <authorList>
            <person name="Liu X."/>
            <person name="Zhang W."/>
            <person name="Liu K."/>
        </authorList>
    </citation>
    <scope>NUCLEOTIDE SEQUENCE [LARGE SCALE GENOMIC DNA]</scope>
    <source>
        <strain evidence="2 3">248</strain>
    </source>
</reference>